<dbReference type="GO" id="GO:0005737">
    <property type="term" value="C:cytoplasm"/>
    <property type="evidence" value="ECO:0007669"/>
    <property type="project" value="UniProtKB-SubCell"/>
</dbReference>
<evidence type="ECO:0000256" key="2">
    <source>
        <dbReference type="ARBA" id="ARBA00005199"/>
    </source>
</evidence>
<feature type="region of interest" description="Disordered" evidence="12">
    <location>
        <begin position="1"/>
        <end position="113"/>
    </location>
</feature>
<dbReference type="SMART" id="SM00642">
    <property type="entry name" value="Aamy"/>
    <property type="match status" value="1"/>
</dbReference>
<feature type="domain" description="Glycosyl hydrolase family 13 catalytic" evidence="13">
    <location>
        <begin position="218"/>
        <end position="556"/>
    </location>
</feature>
<evidence type="ECO:0000256" key="4">
    <source>
        <dbReference type="ARBA" id="ARBA00012268"/>
    </source>
</evidence>
<sequence length="684" mass="74849">MAQPAHVGRPGPAAARRALAGAGGLRGRGRARRPASCVGPIERHMDSTIDPGRRADRGRGQPGRRCPPHPRDRTRSRASPGWEAPSGEAHVSAGPHEGTVHPMSATTLPWERPLGATPVGDGRVRFRVWSQHTQPTLVVGEAEHAMDDEGHGVWCATVPAAAGDDYAYVLDGVRHPDPCTRLQPAGLRGPSRVVDPGAWTWHDQAWDGVRLEDLVLYELHVGTFTDEGTFDAVIGHLPELAALGVTAIELMPVADFPGRRGWGYDGVYVWATHEAYGGPDGLQRLVDEAHRAGIAVILDLVLNHVGASGEASLRAFGPYFTDRYSTFWGEAMNYDGAGSGAVREWACQAAEAFVRDLHLDGLRLDAVHAIFDQGAEHLVAALARRVHAERWSSLVIAESGLNDPKVVRDAAHGGWGCDAAWADDVHHAIRTLVTDEHEGYYAEFGRMADLAHVFRDPHLHDGRWSEFRARRFGAPAGGEAPERFVVFDQNHDQVGNRALGDRLPPQARPLAAFCTLLSPYTPMLFMGEEYGERAPFQFFTDHIDEEIAIATRDGRRREFASFTRFAGEEVPDPQDPATFERSRLTREGDPALRELYRALLAARRRLPRGPVDDVRFDEDARWIRVRRGDHDLVMNFAAAPQTLPARAQDLVLATDDAAAVLSDGWVALPPLSGALVRRSAEGPA</sequence>
<keyword evidence="15" id="KW-1185">Reference proteome</keyword>
<dbReference type="CDD" id="cd02853">
    <property type="entry name" value="E_set_MTHase_like_N"/>
    <property type="match status" value="1"/>
</dbReference>
<evidence type="ECO:0000256" key="1">
    <source>
        <dbReference type="ARBA" id="ARBA00004496"/>
    </source>
</evidence>
<keyword evidence="8" id="KW-0119">Carbohydrate metabolism</keyword>
<dbReference type="KEGG" id="bsol:FSW04_08495"/>
<evidence type="ECO:0000256" key="7">
    <source>
        <dbReference type="ARBA" id="ARBA00022801"/>
    </source>
</evidence>
<evidence type="ECO:0000313" key="15">
    <source>
        <dbReference type="Proteomes" id="UP000321805"/>
    </source>
</evidence>
<dbReference type="Gene3D" id="1.10.10.760">
    <property type="entry name" value="E-set domains of sugar-utilizing enzymes"/>
    <property type="match status" value="1"/>
</dbReference>
<dbReference type="PANTHER" id="PTHR43651:SF11">
    <property type="entry name" value="MALTO-OLIGOSYLTREHALOSE TREHALOHYDROLASE"/>
    <property type="match status" value="1"/>
</dbReference>
<comment type="pathway">
    <text evidence="2">Glycan biosynthesis; trehalose biosynthesis.</text>
</comment>
<dbReference type="GO" id="GO:0005992">
    <property type="term" value="P:trehalose biosynthetic process"/>
    <property type="evidence" value="ECO:0007669"/>
    <property type="project" value="UniProtKB-UniRule"/>
</dbReference>
<dbReference type="InterPro" id="IPR044901">
    <property type="entry name" value="Trehalose_TreZ_E-set_sf"/>
</dbReference>
<comment type="subcellular location">
    <subcellularLocation>
        <location evidence="1">Cytoplasm</location>
    </subcellularLocation>
</comment>
<keyword evidence="7 14" id="KW-0378">Hydrolase</keyword>
<evidence type="ECO:0000259" key="13">
    <source>
        <dbReference type="SMART" id="SM00642"/>
    </source>
</evidence>
<evidence type="ECO:0000256" key="11">
    <source>
        <dbReference type="NCBIfam" id="TIGR02402"/>
    </source>
</evidence>
<comment type="catalytic activity">
    <reaction evidence="10">
        <text>hydrolysis of (1-&gt;4)-alpha-D-glucosidic linkage in 4-alpha-D-[(1-&gt;4)-alpha-D-glucanosyl]n trehalose to yield trehalose and (1-&gt;4)-alpha-D-glucan.</text>
        <dbReference type="EC" id="3.2.1.141"/>
    </reaction>
</comment>
<evidence type="ECO:0000256" key="6">
    <source>
        <dbReference type="ARBA" id="ARBA00022490"/>
    </source>
</evidence>
<proteinExistence type="inferred from homology"/>
<evidence type="ECO:0000256" key="3">
    <source>
        <dbReference type="ARBA" id="ARBA00008061"/>
    </source>
</evidence>
<evidence type="ECO:0000256" key="10">
    <source>
        <dbReference type="ARBA" id="ARBA00034013"/>
    </source>
</evidence>
<dbReference type="InterPro" id="IPR014756">
    <property type="entry name" value="Ig_E-set"/>
</dbReference>
<evidence type="ECO:0000256" key="9">
    <source>
        <dbReference type="ARBA" id="ARBA00023295"/>
    </source>
</evidence>
<evidence type="ECO:0000313" key="14">
    <source>
        <dbReference type="EMBL" id="QEC47608.1"/>
    </source>
</evidence>
<dbReference type="AlphaFoldDB" id="A0A5B8U406"/>
<dbReference type="EC" id="3.2.1.141" evidence="4 11"/>
<dbReference type="InterPro" id="IPR012768">
    <property type="entry name" value="Trehalose_TreZ"/>
</dbReference>
<comment type="similarity">
    <text evidence="3">Belongs to the glycosyl hydrolase 13 family.</text>
</comment>
<dbReference type="InterPro" id="IPR013783">
    <property type="entry name" value="Ig-like_fold"/>
</dbReference>
<dbReference type="OrthoDB" id="9800174at2"/>
<dbReference type="InterPro" id="IPR006047">
    <property type="entry name" value="GH13_cat_dom"/>
</dbReference>
<evidence type="ECO:0000256" key="12">
    <source>
        <dbReference type="SAM" id="MobiDB-lite"/>
    </source>
</evidence>
<dbReference type="Gene3D" id="3.20.20.80">
    <property type="entry name" value="Glycosidases"/>
    <property type="match status" value="1"/>
</dbReference>
<protein>
    <recommendedName>
        <fullName evidence="5 11">Malto-oligosyltrehalose trehalohydrolase</fullName>
        <ecNumber evidence="4 11">3.2.1.141</ecNumber>
    </recommendedName>
</protein>
<dbReference type="NCBIfam" id="TIGR02402">
    <property type="entry name" value="trehalose_TreZ"/>
    <property type="match status" value="1"/>
</dbReference>
<feature type="compositionally biased region" description="Basic and acidic residues" evidence="12">
    <location>
        <begin position="41"/>
        <end position="59"/>
    </location>
</feature>
<dbReference type="UniPathway" id="UPA00299"/>
<dbReference type="GO" id="GO:0033942">
    <property type="term" value="F:4-alpha-D-(1-&gt;4)-alpha-D-glucanotrehalose trehalohydrolase activity"/>
    <property type="evidence" value="ECO:0007669"/>
    <property type="project" value="UniProtKB-EC"/>
</dbReference>
<dbReference type="Pfam" id="PF00128">
    <property type="entry name" value="Alpha-amylase"/>
    <property type="match status" value="1"/>
</dbReference>
<reference evidence="14 15" key="1">
    <citation type="journal article" date="2018" name="J. Microbiol.">
        <title>Baekduia soli gen. nov., sp. nov., a novel bacterium isolated from the soil of Baekdu Mountain and proposal of a novel family name, Baekduiaceae fam. nov.</title>
        <authorList>
            <person name="An D.S."/>
            <person name="Siddiqi M.Z."/>
            <person name="Kim K.H."/>
            <person name="Yu H.S."/>
            <person name="Im W.T."/>
        </authorList>
    </citation>
    <scope>NUCLEOTIDE SEQUENCE [LARGE SCALE GENOMIC DNA]</scope>
    <source>
        <strain evidence="14 15">BR7-21</strain>
    </source>
</reference>
<dbReference type="SUPFAM" id="SSF81296">
    <property type="entry name" value="E set domains"/>
    <property type="match status" value="1"/>
</dbReference>
<evidence type="ECO:0000256" key="8">
    <source>
        <dbReference type="ARBA" id="ARBA00023277"/>
    </source>
</evidence>
<dbReference type="Pfam" id="PF02922">
    <property type="entry name" value="CBM_48"/>
    <property type="match status" value="1"/>
</dbReference>
<dbReference type="InterPro" id="IPR017853">
    <property type="entry name" value="GH"/>
</dbReference>
<name>A0A5B8U406_9ACTN</name>
<keyword evidence="9" id="KW-0326">Glycosidase</keyword>
<dbReference type="SUPFAM" id="SSF51445">
    <property type="entry name" value="(Trans)glycosidases"/>
    <property type="match status" value="1"/>
</dbReference>
<accession>A0A5B8U406</accession>
<dbReference type="InterPro" id="IPR004193">
    <property type="entry name" value="Glyco_hydro_13_N"/>
</dbReference>
<keyword evidence="6" id="KW-0963">Cytoplasm</keyword>
<dbReference type="PANTHER" id="PTHR43651">
    <property type="entry name" value="1,4-ALPHA-GLUCAN-BRANCHING ENZYME"/>
    <property type="match status" value="1"/>
</dbReference>
<dbReference type="EMBL" id="CP042430">
    <property type="protein sequence ID" value="QEC47608.1"/>
    <property type="molecule type" value="Genomic_DNA"/>
</dbReference>
<organism evidence="14 15">
    <name type="scientific">Baekduia soli</name>
    <dbReference type="NCBI Taxonomy" id="496014"/>
    <lineage>
        <taxon>Bacteria</taxon>
        <taxon>Bacillati</taxon>
        <taxon>Actinomycetota</taxon>
        <taxon>Thermoleophilia</taxon>
        <taxon>Solirubrobacterales</taxon>
        <taxon>Baekduiaceae</taxon>
        <taxon>Baekduia</taxon>
    </lineage>
</organism>
<dbReference type="CDD" id="cd11325">
    <property type="entry name" value="AmyAc_GTHase"/>
    <property type="match status" value="1"/>
</dbReference>
<dbReference type="Proteomes" id="UP000321805">
    <property type="component" value="Chromosome"/>
</dbReference>
<dbReference type="Gene3D" id="2.60.40.10">
    <property type="entry name" value="Immunoglobulins"/>
    <property type="match status" value="1"/>
</dbReference>
<evidence type="ECO:0000256" key="5">
    <source>
        <dbReference type="ARBA" id="ARBA00015938"/>
    </source>
</evidence>
<feature type="compositionally biased region" description="Low complexity" evidence="12">
    <location>
        <begin position="8"/>
        <end position="20"/>
    </location>
</feature>
<gene>
    <name evidence="14" type="primary">treZ</name>
    <name evidence="14" type="ORF">FSW04_08495</name>
</gene>